<evidence type="ECO:0000256" key="2">
    <source>
        <dbReference type="ARBA" id="ARBA00022723"/>
    </source>
</evidence>
<evidence type="ECO:0000313" key="10">
    <source>
        <dbReference type="Proteomes" id="UP001451303"/>
    </source>
</evidence>
<feature type="compositionally biased region" description="Polar residues" evidence="7">
    <location>
        <begin position="127"/>
        <end position="138"/>
    </location>
</feature>
<dbReference type="PROSITE" id="PS50048">
    <property type="entry name" value="ZN2_CY6_FUNGAL_2"/>
    <property type="match status" value="1"/>
</dbReference>
<comment type="caution">
    <text evidence="9">The sequence shown here is derived from an EMBL/GenBank/DDBJ whole genome shotgun (WGS) entry which is preliminary data.</text>
</comment>
<evidence type="ECO:0000256" key="7">
    <source>
        <dbReference type="SAM" id="MobiDB-lite"/>
    </source>
</evidence>
<dbReference type="InterPro" id="IPR007219">
    <property type="entry name" value="XnlR_reg_dom"/>
</dbReference>
<dbReference type="Pfam" id="PF04082">
    <property type="entry name" value="Fungal_trans"/>
    <property type="match status" value="1"/>
</dbReference>
<dbReference type="InterPro" id="IPR001138">
    <property type="entry name" value="Zn2Cys6_DnaBD"/>
</dbReference>
<dbReference type="PANTHER" id="PTHR31845">
    <property type="entry name" value="FINGER DOMAIN PROTEIN, PUTATIVE-RELATED"/>
    <property type="match status" value="1"/>
</dbReference>
<evidence type="ECO:0000259" key="8">
    <source>
        <dbReference type="PROSITE" id="PS50048"/>
    </source>
</evidence>
<evidence type="ECO:0000256" key="3">
    <source>
        <dbReference type="ARBA" id="ARBA00023015"/>
    </source>
</evidence>
<dbReference type="InterPro" id="IPR036864">
    <property type="entry name" value="Zn2-C6_fun-type_DNA-bd_sf"/>
</dbReference>
<dbReference type="InterPro" id="IPR051089">
    <property type="entry name" value="prtT"/>
</dbReference>
<dbReference type="PANTHER" id="PTHR31845:SF10">
    <property type="entry name" value="ZN(II)2CYS6 TRANSCRIPTION FACTOR (EUROFUNG)"/>
    <property type="match status" value="1"/>
</dbReference>
<evidence type="ECO:0000256" key="5">
    <source>
        <dbReference type="ARBA" id="ARBA00023163"/>
    </source>
</evidence>
<evidence type="ECO:0000256" key="6">
    <source>
        <dbReference type="ARBA" id="ARBA00023242"/>
    </source>
</evidence>
<keyword evidence="2" id="KW-0479">Metal-binding</keyword>
<sequence length="703" mass="78102">MADVSVLSSNLNGSDTKERARARACVYCNKSKTKCIWPGEPGIGACQRCARLHRPCTVPHTAKERRRGRGTRVGQLEEKIDGLVSLLNASRQIQQQPSAPGSASTTSEPPISGHDVPDSAVFGQLPTPATSSQEQPSASRPFCMLPMSCHHVNDGHLGDCTGQHAQGCPPPSHITLQTPTSTALSSSGGSEPTNSYIPPTAYIDITPQPYGYLRITMGEADRLLKLYQTDYHPRFPFVPIPRNTTAQDLFQRQPFLFRTIIQIVAPQSAALQRGFTTWFREYIATHIVVKQEKRLDLLQAILLFIAWSESHYYAESWVTTLHQIAVGLVVDLGLNSHKPSKQNGNGANSFVEDARRLKGHRGQPPHTLEDMRAYLGCFYVSSLTAALFRHIPLMPCSTYISFCCDKIEAEQEYIVDTYLVVLVRMHRILCRIIAVFPAPDSDGSGTATFSAAAHMAMTNLRAELDNFKLQVPRNIRDNYPKVSFEIAFKGILARLYEPVVYMASSPVSSIDGIRKSEAMWCCLDAVKATLDAYASIPVADLSYLPFNTYCHMTFSLITATRLVVLQDPDWNSKLAGESLDFAGIAQRISDRCDQADAVAIAEEWRRKRKYVNDTVSVMSMHRNKLRWIRSWYLSKTAAPNPAAPESHPPIHPSDSQYQGQILPATEMIADTENPAPVEALSPVSFLGDEWWQAMLDDMSFLQP</sequence>
<keyword evidence="5" id="KW-0804">Transcription</keyword>
<keyword evidence="3" id="KW-0805">Transcription regulation</keyword>
<dbReference type="EMBL" id="JAVLET010000003">
    <property type="protein sequence ID" value="KAL0472169.1"/>
    <property type="molecule type" value="Genomic_DNA"/>
</dbReference>
<proteinExistence type="predicted"/>
<gene>
    <name evidence="9" type="ORF">QR685DRAFT_605093</name>
</gene>
<feature type="domain" description="Zn(2)-C6 fungal-type" evidence="8">
    <location>
        <begin position="24"/>
        <end position="58"/>
    </location>
</feature>
<name>A0ABR3DHK6_NEUIN</name>
<comment type="subcellular location">
    <subcellularLocation>
        <location evidence="1">Nucleus</location>
    </subcellularLocation>
</comment>
<dbReference type="Proteomes" id="UP001451303">
    <property type="component" value="Unassembled WGS sequence"/>
</dbReference>
<organism evidence="9 10">
    <name type="scientific">Neurospora intermedia</name>
    <dbReference type="NCBI Taxonomy" id="5142"/>
    <lineage>
        <taxon>Eukaryota</taxon>
        <taxon>Fungi</taxon>
        <taxon>Dikarya</taxon>
        <taxon>Ascomycota</taxon>
        <taxon>Pezizomycotina</taxon>
        <taxon>Sordariomycetes</taxon>
        <taxon>Sordariomycetidae</taxon>
        <taxon>Sordariales</taxon>
        <taxon>Sordariaceae</taxon>
        <taxon>Neurospora</taxon>
    </lineage>
</organism>
<dbReference type="CDD" id="cd12148">
    <property type="entry name" value="fungal_TF_MHR"/>
    <property type="match status" value="1"/>
</dbReference>
<dbReference type="Gene3D" id="4.10.240.10">
    <property type="entry name" value="Zn(2)-C6 fungal-type DNA-binding domain"/>
    <property type="match status" value="1"/>
</dbReference>
<protein>
    <recommendedName>
        <fullName evidence="8">Zn(2)-C6 fungal-type domain-containing protein</fullName>
    </recommendedName>
</protein>
<dbReference type="SUPFAM" id="SSF57701">
    <property type="entry name" value="Zn2/Cys6 DNA-binding domain"/>
    <property type="match status" value="1"/>
</dbReference>
<evidence type="ECO:0000256" key="4">
    <source>
        <dbReference type="ARBA" id="ARBA00023125"/>
    </source>
</evidence>
<dbReference type="CDD" id="cd00067">
    <property type="entry name" value="GAL4"/>
    <property type="match status" value="1"/>
</dbReference>
<evidence type="ECO:0000313" key="9">
    <source>
        <dbReference type="EMBL" id="KAL0472169.1"/>
    </source>
</evidence>
<feature type="region of interest" description="Disordered" evidence="7">
    <location>
        <begin position="92"/>
        <end position="139"/>
    </location>
</feature>
<reference evidence="9 10" key="1">
    <citation type="submission" date="2023-09" db="EMBL/GenBank/DDBJ databases">
        <title>Multi-omics analysis of a traditional fermented food reveals byproduct-associated fungal strains for waste-to-food upcycling.</title>
        <authorList>
            <consortium name="Lawrence Berkeley National Laboratory"/>
            <person name="Rekdal V.M."/>
            <person name="Villalobos-Escobedo J.M."/>
            <person name="Rodriguez-Valeron N."/>
            <person name="Garcia M.O."/>
            <person name="Vasquez D.P."/>
            <person name="Damayanti I."/>
            <person name="Sorensen P.M."/>
            <person name="Baidoo E.E."/>
            <person name="De Carvalho A.C."/>
            <person name="Riley R."/>
            <person name="Lipzen A."/>
            <person name="He G."/>
            <person name="Yan M."/>
            <person name="Haridas S."/>
            <person name="Daum C."/>
            <person name="Yoshinaga Y."/>
            <person name="Ng V."/>
            <person name="Grigoriev I.V."/>
            <person name="Munk R."/>
            <person name="Nuraida L."/>
            <person name="Wijaya C.H."/>
            <person name="Morales P.-C."/>
            <person name="Keasling J.D."/>
        </authorList>
    </citation>
    <scope>NUCLEOTIDE SEQUENCE [LARGE SCALE GENOMIC DNA]</scope>
    <source>
        <strain evidence="9 10">FGSC 2613</strain>
    </source>
</reference>
<accession>A0ABR3DHK6</accession>
<feature type="compositionally biased region" description="Polar residues" evidence="7">
    <location>
        <begin position="92"/>
        <end position="109"/>
    </location>
</feature>
<keyword evidence="4" id="KW-0238">DNA-binding</keyword>
<keyword evidence="10" id="KW-1185">Reference proteome</keyword>
<evidence type="ECO:0000256" key="1">
    <source>
        <dbReference type="ARBA" id="ARBA00004123"/>
    </source>
</evidence>
<keyword evidence="6" id="KW-0539">Nucleus</keyword>